<name>A0A0S3QUH8_THET7</name>
<dbReference type="Pfam" id="PF00753">
    <property type="entry name" value="Lactamase_B"/>
    <property type="match status" value="1"/>
</dbReference>
<dbReference type="EMBL" id="AP013035">
    <property type="protein sequence ID" value="BAT71971.1"/>
    <property type="molecule type" value="Genomic_DNA"/>
</dbReference>
<dbReference type="KEGG" id="ttk:TST_1179"/>
<dbReference type="InterPro" id="IPR036866">
    <property type="entry name" value="RibonucZ/Hydroxyglut_hydro"/>
</dbReference>
<dbReference type="PANTHER" id="PTHR42951:SF18">
    <property type="entry name" value="METALLO-HYDROLASE MJ0296-RELATED"/>
    <property type="match status" value="1"/>
</dbReference>
<dbReference type="AlphaFoldDB" id="A0A0S3QUH8"/>
<dbReference type="Proteomes" id="UP000063234">
    <property type="component" value="Chromosome"/>
</dbReference>
<dbReference type="InterPro" id="IPR050855">
    <property type="entry name" value="NDM-1-like"/>
</dbReference>
<organism evidence="2 3">
    <name type="scientific">Thermosulfidibacter takaii (strain DSM 17441 / JCM 13301 / NBRC 103674 / ABI70S6)</name>
    <dbReference type="NCBI Taxonomy" id="1298851"/>
    <lineage>
        <taxon>Bacteria</taxon>
        <taxon>Pseudomonadati</taxon>
        <taxon>Thermosulfidibacterota</taxon>
        <taxon>Thermosulfidibacteria</taxon>
        <taxon>Thermosulfidibacterales</taxon>
        <taxon>Thermosulfidibacteraceae</taxon>
    </lineage>
</organism>
<dbReference type="RefSeq" id="WP_068549961.1">
    <property type="nucleotide sequence ID" value="NZ_AP013035.1"/>
</dbReference>
<dbReference type="STRING" id="1298851.TST_1179"/>
<dbReference type="OrthoDB" id="9802248at2"/>
<sequence length="280" mass="32193">MFYNTPYRIKDNIWALGNPLFPSFVIGFEDKTIILEPQLSGAWETVKQQMRDIGLSMDNLEVVILHEHYDHVMMLFPVLKEVGNCIVYAPRGTEELLKKEKVLQGYVRNDEYSSLKVYGSFYEGDRVVPCMKDINELSSYGFEAVGLPGHSPYSHGIVYQGVLFVSDALGYIGKELGLVPLFFYDLGKYLESIEKVKSLVREVETLVVGHCAVFYREEVEQVVEDAYRLAVSLAEEIADKGLREEEVFRRIYRGEFLYYPEQVIRVCAKYLVKRALADLH</sequence>
<dbReference type="InterPro" id="IPR001279">
    <property type="entry name" value="Metallo-B-lactamas"/>
</dbReference>
<protein>
    <recommendedName>
        <fullName evidence="1">Metallo-beta-lactamase domain-containing protein</fullName>
    </recommendedName>
</protein>
<keyword evidence="3" id="KW-1185">Reference proteome</keyword>
<accession>A0A0S3QUH8</accession>
<dbReference type="PANTHER" id="PTHR42951">
    <property type="entry name" value="METALLO-BETA-LACTAMASE DOMAIN-CONTAINING"/>
    <property type="match status" value="1"/>
</dbReference>
<dbReference type="Gene3D" id="3.60.15.10">
    <property type="entry name" value="Ribonuclease Z/Hydroxyacylglutathione hydrolase-like"/>
    <property type="match status" value="1"/>
</dbReference>
<feature type="domain" description="Metallo-beta-lactamase" evidence="1">
    <location>
        <begin position="19"/>
        <end position="210"/>
    </location>
</feature>
<reference evidence="3" key="1">
    <citation type="journal article" date="2018" name="Science">
        <title>A primordial and reversible TCA cycle in a facultatively chemolithoautotrophic thermophile.</title>
        <authorList>
            <person name="Nunoura T."/>
            <person name="Chikaraishi Y."/>
            <person name="Izaki R."/>
            <person name="Suwa T."/>
            <person name="Sato T."/>
            <person name="Harada T."/>
            <person name="Mori K."/>
            <person name="Kato Y."/>
            <person name="Miyazaki M."/>
            <person name="Shimamura S."/>
            <person name="Yanagawa K."/>
            <person name="Shuto A."/>
            <person name="Ohkouchi N."/>
            <person name="Fujita N."/>
            <person name="Takaki Y."/>
            <person name="Atomi H."/>
            <person name="Takai K."/>
        </authorList>
    </citation>
    <scope>NUCLEOTIDE SEQUENCE [LARGE SCALE GENOMIC DNA]</scope>
    <source>
        <strain evidence="3">DSM 17441 / JCM 13301 / NBRC 103674 / ABI70S6</strain>
    </source>
</reference>
<evidence type="ECO:0000259" key="1">
    <source>
        <dbReference type="SMART" id="SM00849"/>
    </source>
</evidence>
<evidence type="ECO:0000313" key="3">
    <source>
        <dbReference type="Proteomes" id="UP000063234"/>
    </source>
</evidence>
<dbReference type="SMART" id="SM00849">
    <property type="entry name" value="Lactamase_B"/>
    <property type="match status" value="1"/>
</dbReference>
<gene>
    <name evidence="2" type="ORF">TST_1179</name>
</gene>
<proteinExistence type="predicted"/>
<dbReference type="SUPFAM" id="SSF56281">
    <property type="entry name" value="Metallo-hydrolase/oxidoreductase"/>
    <property type="match status" value="1"/>
</dbReference>
<evidence type="ECO:0000313" key="2">
    <source>
        <dbReference type="EMBL" id="BAT71971.1"/>
    </source>
</evidence>